<evidence type="ECO:0000313" key="2">
    <source>
        <dbReference type="Proteomes" id="UP000886667"/>
    </source>
</evidence>
<evidence type="ECO:0000313" key="1">
    <source>
        <dbReference type="EMBL" id="MCG7947293.1"/>
    </source>
</evidence>
<accession>A0A9E4KDV8</accession>
<sequence>MDEENLTKVHVDLPNSEEVGGESLWAEDLGGDLYRIRNVPFYAFGLNFYDVVYAKSESDDLKPSVIKVKTSSGHKTLRVIFTDESTKEERINRLKKLNKYKAYHENANGVLFAIDVEVGGDYEAVCDMLYEWESQKILSYETCETRIEGSFDAN</sequence>
<dbReference type="AlphaFoldDB" id="A0A9E4KDV8"/>
<proteinExistence type="predicted"/>
<protein>
    <submittedName>
        <fullName evidence="1">DUF4265 domain-containing protein</fullName>
    </submittedName>
</protein>
<dbReference type="Proteomes" id="UP000886667">
    <property type="component" value="Unassembled WGS sequence"/>
</dbReference>
<gene>
    <name evidence="1" type="ORF">JAZ07_13190</name>
</gene>
<organism evidence="1 2">
    <name type="scientific">Candidatus Thiodiazotropha taylori</name>
    <dbReference type="NCBI Taxonomy" id="2792791"/>
    <lineage>
        <taxon>Bacteria</taxon>
        <taxon>Pseudomonadati</taxon>
        <taxon>Pseudomonadota</taxon>
        <taxon>Gammaproteobacteria</taxon>
        <taxon>Chromatiales</taxon>
        <taxon>Sedimenticolaceae</taxon>
        <taxon>Candidatus Thiodiazotropha</taxon>
    </lineage>
</organism>
<reference evidence="1" key="1">
    <citation type="journal article" date="2021" name="Proc. Natl. Acad. Sci. U.S.A.">
        <title>Global biogeography of chemosynthetic symbionts reveals both localized and globally distributed symbiont groups. .</title>
        <authorList>
            <person name="Osvatic J.T."/>
            <person name="Wilkins L.G.E."/>
            <person name="Leibrecht L."/>
            <person name="Leray M."/>
            <person name="Zauner S."/>
            <person name="Polzin J."/>
            <person name="Camacho Y."/>
            <person name="Gros O."/>
            <person name="van Gils J.A."/>
            <person name="Eisen J.A."/>
            <person name="Petersen J.M."/>
            <person name="Yuen B."/>
        </authorList>
    </citation>
    <scope>NUCLEOTIDE SEQUENCE</scope>
    <source>
        <strain evidence="1">MAGclacostrist064TRANS</strain>
    </source>
</reference>
<comment type="caution">
    <text evidence="1">The sequence shown here is derived from an EMBL/GenBank/DDBJ whole genome shotgun (WGS) entry which is preliminary data.</text>
</comment>
<dbReference type="InterPro" id="IPR025361">
    <property type="entry name" value="DUF4265"/>
</dbReference>
<name>A0A9E4KDV8_9GAMM</name>
<dbReference type="Pfam" id="PF14085">
    <property type="entry name" value="DUF4265"/>
    <property type="match status" value="1"/>
</dbReference>
<dbReference type="EMBL" id="JAEPCM010000458">
    <property type="protein sequence ID" value="MCG7947293.1"/>
    <property type="molecule type" value="Genomic_DNA"/>
</dbReference>